<feature type="transmembrane region" description="Helical" evidence="6">
    <location>
        <begin position="239"/>
        <end position="260"/>
    </location>
</feature>
<comment type="subcellular location">
    <subcellularLocation>
        <location evidence="1">Membrane</location>
        <topology evidence="1">Multi-pass membrane protein</topology>
    </subcellularLocation>
</comment>
<comment type="caution">
    <text evidence="7">The sequence shown here is derived from an EMBL/GenBank/DDBJ whole genome shotgun (WGS) entry which is preliminary data.</text>
</comment>
<organism evidence="7 8">
    <name type="scientific">Phomopsis amygdali</name>
    <name type="common">Fusicoccum amygdali</name>
    <dbReference type="NCBI Taxonomy" id="1214568"/>
    <lineage>
        <taxon>Eukaryota</taxon>
        <taxon>Fungi</taxon>
        <taxon>Dikarya</taxon>
        <taxon>Ascomycota</taxon>
        <taxon>Pezizomycotina</taxon>
        <taxon>Sordariomycetes</taxon>
        <taxon>Sordariomycetidae</taxon>
        <taxon>Diaporthales</taxon>
        <taxon>Diaporthaceae</taxon>
        <taxon>Diaporthe</taxon>
    </lineage>
</organism>
<evidence type="ECO:0000256" key="2">
    <source>
        <dbReference type="ARBA" id="ARBA00022692"/>
    </source>
</evidence>
<dbReference type="Proteomes" id="UP001265746">
    <property type="component" value="Unassembled WGS sequence"/>
</dbReference>
<reference evidence="7" key="1">
    <citation type="submission" date="2023-06" db="EMBL/GenBank/DDBJ databases">
        <authorList>
            <person name="Noh H."/>
        </authorList>
    </citation>
    <scope>NUCLEOTIDE SEQUENCE</scope>
    <source>
        <strain evidence="7">DUCC20226</strain>
    </source>
</reference>
<evidence type="ECO:0000256" key="4">
    <source>
        <dbReference type="ARBA" id="ARBA00023136"/>
    </source>
</evidence>
<evidence type="ECO:0000313" key="7">
    <source>
        <dbReference type="EMBL" id="KAK2614412.1"/>
    </source>
</evidence>
<sequence length="575" mass="65114">MNLTYCNTTVEEMEISEIPMAGPFTFHELALIVSAATALLAMFTSFYLIWMHALNYTKPEEQKYIIRILLMIPIYAASAFLQLRYYHQSVYFAVISDCYEAFAISSFFALLCQYTAADLHSQKQFFRELQPVKQWVWPINWFKKCCGGDRGPWRTPVSGLTWFNIIWIGIYHYCFIRVAMTITAVVTNKYDRYCESSNSPYFAHIWVVSVNCIAVTIAMYCVIQFYVQLKNELASHKPFLKVLAIKGVIFLSFWQTMAISVGTSEFDIISPSAKLSYPDIAIGIPSLLLCIEMLLFAILHIWAYPWRPYRQDAPPIFYPLPSKDSTAPPQENLHIPPAGGAVGLKAIWDALNLWDVIKAFGRGMRWLFVGAKRRREDASYRKNADINMDGKDTSYPLHPYDRVPGGKSTDHLPIATEFRRSTFGMNQHPGAHGGISPIHEEGHEEGAGLIAHAQDDPSSNPPHDPYDRYKEDQPYESDLGYRGAARFQQAPESYASQTLAFQDRQQPIQTHALSADGYHQMSSPTRQHISPDERDFQSTGYAAEPARRGPDNTQQVVGAALWGANPHQHPAGPMI</sequence>
<dbReference type="SMART" id="SM01417">
    <property type="entry name" value="Solute_trans_a"/>
    <property type="match status" value="1"/>
</dbReference>
<evidence type="ECO:0000256" key="6">
    <source>
        <dbReference type="SAM" id="Phobius"/>
    </source>
</evidence>
<feature type="transmembrane region" description="Helical" evidence="6">
    <location>
        <begin position="205"/>
        <end position="227"/>
    </location>
</feature>
<name>A0AAD9SRA1_PHOAM</name>
<accession>A0AAD9SRA1</accession>
<evidence type="ECO:0000256" key="3">
    <source>
        <dbReference type="ARBA" id="ARBA00022989"/>
    </source>
</evidence>
<feature type="transmembrane region" description="Helical" evidence="6">
    <location>
        <begin position="280"/>
        <end position="302"/>
    </location>
</feature>
<evidence type="ECO:0000256" key="5">
    <source>
        <dbReference type="SAM" id="MobiDB-lite"/>
    </source>
</evidence>
<dbReference type="EMBL" id="JAUJFL010000001">
    <property type="protein sequence ID" value="KAK2614412.1"/>
    <property type="molecule type" value="Genomic_DNA"/>
</dbReference>
<evidence type="ECO:0000256" key="1">
    <source>
        <dbReference type="ARBA" id="ARBA00004141"/>
    </source>
</evidence>
<evidence type="ECO:0000313" key="8">
    <source>
        <dbReference type="Proteomes" id="UP001265746"/>
    </source>
</evidence>
<proteinExistence type="predicted"/>
<keyword evidence="4 6" id="KW-0472">Membrane</keyword>
<feature type="region of interest" description="Disordered" evidence="5">
    <location>
        <begin position="451"/>
        <end position="474"/>
    </location>
</feature>
<protein>
    <submittedName>
        <fullName evidence="7">Uncharacterized protein</fullName>
    </submittedName>
</protein>
<dbReference type="Pfam" id="PF03619">
    <property type="entry name" value="Solute_trans_a"/>
    <property type="match status" value="1"/>
</dbReference>
<feature type="transmembrane region" description="Helical" evidence="6">
    <location>
        <begin position="29"/>
        <end position="52"/>
    </location>
</feature>
<dbReference type="GO" id="GO:0016020">
    <property type="term" value="C:membrane"/>
    <property type="evidence" value="ECO:0007669"/>
    <property type="project" value="UniProtKB-SubCell"/>
</dbReference>
<feature type="transmembrane region" description="Helical" evidence="6">
    <location>
        <begin position="160"/>
        <end position="185"/>
    </location>
</feature>
<keyword evidence="2 6" id="KW-0812">Transmembrane</keyword>
<keyword evidence="3 6" id="KW-1133">Transmembrane helix</keyword>
<feature type="transmembrane region" description="Helical" evidence="6">
    <location>
        <begin position="89"/>
        <end position="112"/>
    </location>
</feature>
<dbReference type="PANTHER" id="PTHR23423">
    <property type="entry name" value="ORGANIC SOLUTE TRANSPORTER-RELATED"/>
    <property type="match status" value="1"/>
</dbReference>
<feature type="transmembrane region" description="Helical" evidence="6">
    <location>
        <begin position="64"/>
        <end position="83"/>
    </location>
</feature>
<gene>
    <name evidence="7" type="ORF">N8I77_001243</name>
</gene>
<keyword evidence="8" id="KW-1185">Reference proteome</keyword>
<dbReference type="InterPro" id="IPR005178">
    <property type="entry name" value="Ostalpha/TMEM184C"/>
</dbReference>
<feature type="compositionally biased region" description="Basic and acidic residues" evidence="5">
    <location>
        <begin position="464"/>
        <end position="473"/>
    </location>
</feature>
<dbReference type="AlphaFoldDB" id="A0AAD9SRA1"/>